<dbReference type="PRINTS" id="PR00409">
    <property type="entry name" value="PHDIOXRDTASE"/>
</dbReference>
<organism evidence="10 11">
    <name type="scientific">Arthrobacter ramosus</name>
    <dbReference type="NCBI Taxonomy" id="1672"/>
    <lineage>
        <taxon>Bacteria</taxon>
        <taxon>Bacillati</taxon>
        <taxon>Actinomycetota</taxon>
        <taxon>Actinomycetes</taxon>
        <taxon>Micrococcales</taxon>
        <taxon>Micrococcaceae</taxon>
        <taxon>Arthrobacter</taxon>
    </lineage>
</organism>
<dbReference type="SUPFAM" id="SSF52343">
    <property type="entry name" value="Ferredoxin reductase-like, C-terminal NADP-linked domain"/>
    <property type="match status" value="1"/>
</dbReference>
<evidence type="ECO:0000256" key="5">
    <source>
        <dbReference type="ARBA" id="ARBA00023002"/>
    </source>
</evidence>
<dbReference type="PANTHER" id="PTHR47354">
    <property type="entry name" value="NADH OXIDOREDUCTASE HCR"/>
    <property type="match status" value="1"/>
</dbReference>
<evidence type="ECO:0000256" key="2">
    <source>
        <dbReference type="ARBA" id="ARBA00022630"/>
    </source>
</evidence>
<dbReference type="Gene3D" id="3.40.50.80">
    <property type="entry name" value="Nucleotide-binding domain of ferredoxin-NADP reductase (FNR) module"/>
    <property type="match status" value="1"/>
</dbReference>
<dbReference type="InterPro" id="IPR012675">
    <property type="entry name" value="Beta-grasp_dom_sf"/>
</dbReference>
<dbReference type="RefSeq" id="WP_234750511.1">
    <property type="nucleotide sequence ID" value="NZ_BAAAWN010000001.1"/>
</dbReference>
<dbReference type="InterPro" id="IPR039261">
    <property type="entry name" value="FNR_nucleotide-bd"/>
</dbReference>
<evidence type="ECO:0000256" key="7">
    <source>
        <dbReference type="ARBA" id="ARBA00023014"/>
    </source>
</evidence>
<feature type="domain" description="FAD-binding FR-type" evidence="9">
    <location>
        <begin position="6"/>
        <end position="108"/>
    </location>
</feature>
<dbReference type="CDD" id="cd00207">
    <property type="entry name" value="fer2"/>
    <property type="match status" value="1"/>
</dbReference>
<gene>
    <name evidence="10" type="ORF">ACFFP1_20605</name>
</gene>
<evidence type="ECO:0000256" key="1">
    <source>
        <dbReference type="ARBA" id="ARBA00001974"/>
    </source>
</evidence>
<dbReference type="Gene3D" id="2.40.30.10">
    <property type="entry name" value="Translation factors"/>
    <property type="match status" value="1"/>
</dbReference>
<evidence type="ECO:0000256" key="6">
    <source>
        <dbReference type="ARBA" id="ARBA00023004"/>
    </source>
</evidence>
<reference evidence="10 11" key="1">
    <citation type="submission" date="2024-09" db="EMBL/GenBank/DDBJ databases">
        <authorList>
            <person name="Sun Q."/>
            <person name="Mori K."/>
        </authorList>
    </citation>
    <scope>NUCLEOTIDE SEQUENCE [LARGE SCALE GENOMIC DNA]</scope>
    <source>
        <strain evidence="10 11">JCM 1334</strain>
    </source>
</reference>
<dbReference type="InterPro" id="IPR036010">
    <property type="entry name" value="2Fe-2S_ferredoxin-like_sf"/>
</dbReference>
<dbReference type="Pfam" id="PF00111">
    <property type="entry name" value="Fer2"/>
    <property type="match status" value="1"/>
</dbReference>
<proteinExistence type="predicted"/>
<dbReference type="PANTHER" id="PTHR47354:SF1">
    <property type="entry name" value="CARNITINE MONOOXYGENASE REDUCTASE SUBUNIT"/>
    <property type="match status" value="1"/>
</dbReference>
<dbReference type="InterPro" id="IPR001041">
    <property type="entry name" value="2Fe-2S_ferredoxin-type"/>
</dbReference>
<keyword evidence="2" id="KW-0285">Flavoprotein</keyword>
<keyword evidence="4" id="KW-0479">Metal-binding</keyword>
<evidence type="ECO:0000259" key="8">
    <source>
        <dbReference type="PROSITE" id="PS51085"/>
    </source>
</evidence>
<keyword evidence="3" id="KW-0001">2Fe-2S</keyword>
<dbReference type="PROSITE" id="PS51384">
    <property type="entry name" value="FAD_FR"/>
    <property type="match status" value="1"/>
</dbReference>
<dbReference type="Proteomes" id="UP001589702">
    <property type="component" value="Unassembled WGS sequence"/>
</dbReference>
<dbReference type="InterPro" id="IPR006058">
    <property type="entry name" value="2Fe2S_fd_BS"/>
</dbReference>
<dbReference type="SUPFAM" id="SSF63380">
    <property type="entry name" value="Riboflavin synthase domain-like"/>
    <property type="match status" value="1"/>
</dbReference>
<dbReference type="EMBL" id="JBHMBC010000039">
    <property type="protein sequence ID" value="MFB9821883.1"/>
    <property type="molecule type" value="Genomic_DNA"/>
</dbReference>
<keyword evidence="5" id="KW-0560">Oxidoreductase</keyword>
<evidence type="ECO:0000313" key="10">
    <source>
        <dbReference type="EMBL" id="MFB9821883.1"/>
    </source>
</evidence>
<dbReference type="PROSITE" id="PS51085">
    <property type="entry name" value="2FE2S_FER_2"/>
    <property type="match status" value="1"/>
</dbReference>
<evidence type="ECO:0000313" key="11">
    <source>
        <dbReference type="Proteomes" id="UP001589702"/>
    </source>
</evidence>
<evidence type="ECO:0000259" key="9">
    <source>
        <dbReference type="PROSITE" id="PS51384"/>
    </source>
</evidence>
<keyword evidence="11" id="KW-1185">Reference proteome</keyword>
<feature type="domain" description="2Fe-2S ferredoxin-type" evidence="8">
    <location>
        <begin position="240"/>
        <end position="325"/>
    </location>
</feature>
<accession>A0ABV5Y4F2</accession>
<keyword evidence="7" id="KW-0411">Iron-sulfur</keyword>
<evidence type="ECO:0000256" key="4">
    <source>
        <dbReference type="ARBA" id="ARBA00022723"/>
    </source>
</evidence>
<name>A0ABV5Y4F2_ARTRM</name>
<sequence length="325" mass="34411">MSAENVEVFEVSVAARRELAAGVVAFELTRADGSALAPWTPGSHLDVLLPGGIERQYSLCGGTSTGSPWRIGVLREPGGRGGSIQLHDSATVGTKLRVRGPRNHFPFAPEAGARIIFVAGGIGITPILPMVREAAARGLDWTLLYAGRSRQTMAFVDELLAHDPERVRIHAADEGQRLELSVLAADSRPGPGARLAVYGCGPARLLDGVEDAFAGHHGVSVHLERFTPKENGAPVYNGPFEVELQQTGVTVTVTEGRTILEAVEEVGAFVLSSCREGTCGTCETPIVSGTADHRDSVLTAAEQAENRVMMVCVSRAACSRLVLDL</sequence>
<keyword evidence="6" id="KW-0408">Iron</keyword>
<dbReference type="InterPro" id="IPR017938">
    <property type="entry name" value="Riboflavin_synthase-like_b-brl"/>
</dbReference>
<comment type="caution">
    <text evidence="10">The sequence shown here is derived from an EMBL/GenBank/DDBJ whole genome shotgun (WGS) entry which is preliminary data.</text>
</comment>
<dbReference type="CDD" id="cd06185">
    <property type="entry name" value="PDR_like"/>
    <property type="match status" value="1"/>
</dbReference>
<dbReference type="SUPFAM" id="SSF54292">
    <property type="entry name" value="2Fe-2S ferredoxin-like"/>
    <property type="match status" value="1"/>
</dbReference>
<dbReference type="PROSITE" id="PS00197">
    <property type="entry name" value="2FE2S_FER_1"/>
    <property type="match status" value="1"/>
</dbReference>
<protein>
    <submittedName>
        <fullName evidence="10">PDR/VanB family oxidoreductase</fullName>
    </submittedName>
</protein>
<comment type="cofactor">
    <cofactor evidence="1">
        <name>FAD</name>
        <dbReference type="ChEBI" id="CHEBI:57692"/>
    </cofactor>
</comment>
<dbReference type="InterPro" id="IPR017927">
    <property type="entry name" value="FAD-bd_FR_type"/>
</dbReference>
<dbReference type="InterPro" id="IPR050415">
    <property type="entry name" value="MRET"/>
</dbReference>
<dbReference type="Gene3D" id="3.10.20.30">
    <property type="match status" value="1"/>
</dbReference>
<evidence type="ECO:0000256" key="3">
    <source>
        <dbReference type="ARBA" id="ARBA00022714"/>
    </source>
</evidence>